<feature type="transmembrane region" description="Helical" evidence="1">
    <location>
        <begin position="20"/>
        <end position="41"/>
    </location>
</feature>
<dbReference type="EMBL" id="UINC01221227">
    <property type="protein sequence ID" value="SVE49478.1"/>
    <property type="molecule type" value="Genomic_DNA"/>
</dbReference>
<keyword evidence="1" id="KW-0812">Transmembrane</keyword>
<dbReference type="AlphaFoldDB" id="A0A383E061"/>
<evidence type="ECO:0000313" key="2">
    <source>
        <dbReference type="EMBL" id="SVE49478.1"/>
    </source>
</evidence>
<feature type="transmembrane region" description="Helical" evidence="1">
    <location>
        <begin position="53"/>
        <end position="72"/>
    </location>
</feature>
<keyword evidence="1" id="KW-0472">Membrane</keyword>
<accession>A0A383E061</accession>
<protein>
    <submittedName>
        <fullName evidence="2">Uncharacterized protein</fullName>
    </submittedName>
</protein>
<sequence>MKPSLSKVQKYEWLGERVGYAWAFILLFWYLFGGDSLLSVYHSFPFEGVTKAVIFIVVPPSITALIISFFYLPE</sequence>
<organism evidence="2">
    <name type="scientific">marine metagenome</name>
    <dbReference type="NCBI Taxonomy" id="408172"/>
    <lineage>
        <taxon>unclassified sequences</taxon>
        <taxon>metagenomes</taxon>
        <taxon>ecological metagenomes</taxon>
    </lineage>
</organism>
<proteinExistence type="predicted"/>
<keyword evidence="1" id="KW-1133">Transmembrane helix</keyword>
<evidence type="ECO:0000256" key="1">
    <source>
        <dbReference type="SAM" id="Phobius"/>
    </source>
</evidence>
<reference evidence="2" key="1">
    <citation type="submission" date="2018-05" db="EMBL/GenBank/DDBJ databases">
        <authorList>
            <person name="Lanie J.A."/>
            <person name="Ng W.-L."/>
            <person name="Kazmierczak K.M."/>
            <person name="Andrzejewski T.M."/>
            <person name="Davidsen T.M."/>
            <person name="Wayne K.J."/>
            <person name="Tettelin H."/>
            <person name="Glass J.I."/>
            <person name="Rusch D."/>
            <person name="Podicherti R."/>
            <person name="Tsui H.-C.T."/>
            <person name="Winkler M.E."/>
        </authorList>
    </citation>
    <scope>NUCLEOTIDE SEQUENCE</scope>
</reference>
<gene>
    <name evidence="2" type="ORF">METZ01_LOCUS502332</name>
</gene>
<name>A0A383E061_9ZZZZ</name>